<protein>
    <recommendedName>
        <fullName evidence="4">Beta-glucosidase</fullName>
    </recommendedName>
</protein>
<reference evidence="2" key="1">
    <citation type="submission" date="2022-12" db="EMBL/GenBank/DDBJ databases">
        <title>Draft genome assemblies for two species of Escallonia (Escalloniales).</title>
        <authorList>
            <person name="Chanderbali A."/>
            <person name="Dervinis C."/>
            <person name="Anghel I."/>
            <person name="Soltis D."/>
            <person name="Soltis P."/>
            <person name="Zapata F."/>
        </authorList>
    </citation>
    <scope>NUCLEOTIDE SEQUENCE</scope>
    <source>
        <strain evidence="2">UCBG92.1500</strain>
        <tissue evidence="2">Leaf</tissue>
    </source>
</reference>
<dbReference type="InterPro" id="IPR017853">
    <property type="entry name" value="GH"/>
</dbReference>
<dbReference type="GO" id="GO:0005975">
    <property type="term" value="P:carbohydrate metabolic process"/>
    <property type="evidence" value="ECO:0007669"/>
    <property type="project" value="InterPro"/>
</dbReference>
<dbReference type="Gene3D" id="3.20.20.80">
    <property type="entry name" value="Glycosidases"/>
    <property type="match status" value="1"/>
</dbReference>
<dbReference type="InterPro" id="IPR001360">
    <property type="entry name" value="Glyco_hydro_1"/>
</dbReference>
<organism evidence="2 3">
    <name type="scientific">Escallonia rubra</name>
    <dbReference type="NCBI Taxonomy" id="112253"/>
    <lineage>
        <taxon>Eukaryota</taxon>
        <taxon>Viridiplantae</taxon>
        <taxon>Streptophyta</taxon>
        <taxon>Embryophyta</taxon>
        <taxon>Tracheophyta</taxon>
        <taxon>Spermatophyta</taxon>
        <taxon>Magnoliopsida</taxon>
        <taxon>eudicotyledons</taxon>
        <taxon>Gunneridae</taxon>
        <taxon>Pentapetalae</taxon>
        <taxon>asterids</taxon>
        <taxon>campanulids</taxon>
        <taxon>Escalloniales</taxon>
        <taxon>Escalloniaceae</taxon>
        <taxon>Escallonia</taxon>
    </lineage>
</organism>
<dbReference type="GO" id="GO:0004553">
    <property type="term" value="F:hydrolase activity, hydrolyzing O-glycosyl compounds"/>
    <property type="evidence" value="ECO:0007669"/>
    <property type="project" value="InterPro"/>
</dbReference>
<evidence type="ECO:0008006" key="4">
    <source>
        <dbReference type="Google" id="ProtNLM"/>
    </source>
</evidence>
<accession>A0AA88RGC9</accession>
<comment type="caution">
    <text evidence="2">The sequence shown here is derived from an EMBL/GenBank/DDBJ whole genome shotgun (WGS) entry which is preliminary data.</text>
</comment>
<name>A0AA88RGC9_9ASTE</name>
<evidence type="ECO:0000256" key="1">
    <source>
        <dbReference type="ARBA" id="ARBA00010838"/>
    </source>
</evidence>
<dbReference type="SUPFAM" id="SSF51445">
    <property type="entry name" value="(Trans)glycosidases"/>
    <property type="match status" value="1"/>
</dbReference>
<dbReference type="Pfam" id="PF00232">
    <property type="entry name" value="Glyco_hydro_1"/>
    <property type="match status" value="1"/>
</dbReference>
<dbReference type="AlphaFoldDB" id="A0AA88RGC9"/>
<evidence type="ECO:0000313" key="2">
    <source>
        <dbReference type="EMBL" id="KAK2978461.1"/>
    </source>
</evidence>
<dbReference type="Proteomes" id="UP001187471">
    <property type="component" value="Unassembled WGS sequence"/>
</dbReference>
<keyword evidence="3" id="KW-1185">Reference proteome</keyword>
<gene>
    <name evidence="2" type="ORF">RJ640_003215</name>
</gene>
<evidence type="ECO:0000313" key="3">
    <source>
        <dbReference type="Proteomes" id="UP001187471"/>
    </source>
</evidence>
<comment type="similarity">
    <text evidence="1">Belongs to the glycosyl hydrolase 1 family.</text>
</comment>
<dbReference type="EMBL" id="JAVXUO010001870">
    <property type="protein sequence ID" value="KAK2978461.1"/>
    <property type="molecule type" value="Genomic_DNA"/>
</dbReference>
<sequence length="136" mass="14972">MISSSRSGRRSFDNPTGNDFEKIKVLAVDNPIVHPAVDNPTGNDFEKIKVLGVIEDHSTTEQWAAIRGEVSSAPTPASANSERHEFPDNFIFGAASSAYQEDVGHMRDIGLDAYRFSISWPRIFPSKMSDNNDDAS</sequence>
<proteinExistence type="inferred from homology"/>